<feature type="domain" description="Helix-turn-helix" evidence="2">
    <location>
        <begin position="22"/>
        <end position="70"/>
    </location>
</feature>
<dbReference type="InterPro" id="IPR041657">
    <property type="entry name" value="HTH_17"/>
</dbReference>
<dbReference type="Proteomes" id="UP000481417">
    <property type="component" value="Unassembled WGS sequence"/>
</dbReference>
<evidence type="ECO:0000313" key="3">
    <source>
        <dbReference type="EMBL" id="MTE02216.1"/>
    </source>
</evidence>
<protein>
    <submittedName>
        <fullName evidence="3">Helix-turn-helix domain-containing protein</fullName>
    </submittedName>
</protein>
<name>A0A6L6HSP8_9RHOB</name>
<accession>A0A6L6HSP8</accession>
<sequence>MHGAAEHGIGVQTCSRWTMPRLTPNAAAERSGQSRATITRAIAAGELEATKHRNRWSIDLDDLDRWTAQRPLSAGRGANGRFQRGEVPEPSQMPLRSSQSAAEGPHGSEATHARLEALEALCGALRAEIEDLRGQVRELAGTGTASSPAPAPEAKRRLWPFSAKS</sequence>
<proteinExistence type="predicted"/>
<dbReference type="AlphaFoldDB" id="A0A6L6HSP8"/>
<comment type="caution">
    <text evidence="3">The sequence shown here is derived from an EMBL/GenBank/DDBJ whole genome shotgun (WGS) entry which is preliminary data.</text>
</comment>
<keyword evidence="4" id="KW-1185">Reference proteome</keyword>
<evidence type="ECO:0000259" key="2">
    <source>
        <dbReference type="Pfam" id="PF12728"/>
    </source>
</evidence>
<dbReference type="Pfam" id="PF12728">
    <property type="entry name" value="HTH_17"/>
    <property type="match status" value="1"/>
</dbReference>
<gene>
    <name evidence="3" type="ORF">GIY56_18205</name>
</gene>
<evidence type="ECO:0000256" key="1">
    <source>
        <dbReference type="SAM" id="MobiDB-lite"/>
    </source>
</evidence>
<evidence type="ECO:0000313" key="4">
    <source>
        <dbReference type="Proteomes" id="UP000481417"/>
    </source>
</evidence>
<feature type="region of interest" description="Disordered" evidence="1">
    <location>
        <begin position="140"/>
        <end position="165"/>
    </location>
</feature>
<organism evidence="3 4">
    <name type="scientific">Paracoccus lichenicola</name>
    <dbReference type="NCBI Taxonomy" id="2665644"/>
    <lineage>
        <taxon>Bacteria</taxon>
        <taxon>Pseudomonadati</taxon>
        <taxon>Pseudomonadota</taxon>
        <taxon>Alphaproteobacteria</taxon>
        <taxon>Rhodobacterales</taxon>
        <taxon>Paracoccaceae</taxon>
        <taxon>Paracoccus</taxon>
    </lineage>
</organism>
<dbReference type="RefSeq" id="WP_131023408.1">
    <property type="nucleotide sequence ID" value="NZ_WMBT01000046.1"/>
</dbReference>
<reference evidence="3 4" key="1">
    <citation type="submission" date="2019-11" db="EMBL/GenBank/DDBJ databases">
        <authorList>
            <person name="Lang L."/>
        </authorList>
    </citation>
    <scope>NUCLEOTIDE SEQUENCE [LARGE SCALE GENOMIC DNA]</scope>
    <source>
        <strain evidence="3 4">YIM 132242</strain>
    </source>
</reference>
<dbReference type="EMBL" id="WMBT01000046">
    <property type="protein sequence ID" value="MTE02216.1"/>
    <property type="molecule type" value="Genomic_DNA"/>
</dbReference>
<feature type="region of interest" description="Disordered" evidence="1">
    <location>
        <begin position="70"/>
        <end position="112"/>
    </location>
</feature>